<evidence type="ECO:0000313" key="3">
    <source>
        <dbReference type="EMBL" id="CAF3820834.1"/>
    </source>
</evidence>
<sequence length="132" mass="13411">MEGSTNIRILIALGIIGLFGIITFALAAATLGTLNKRYDNLDSQIKTVQNQISALGDNSSTTTTHTLTSTTPSTTTTSTTTSSAVNSTTPSANTTSTTTSTTTTSTTTSTTTTSTTTSTTTTSTTTSTTTTT</sequence>
<comment type="caution">
    <text evidence="3">The sequence shown here is derived from an EMBL/GenBank/DDBJ whole genome shotgun (WGS) entry which is preliminary data.</text>
</comment>
<keyword evidence="2" id="KW-1133">Transmembrane helix</keyword>
<protein>
    <submittedName>
        <fullName evidence="3">Uncharacterized protein</fullName>
    </submittedName>
</protein>
<gene>
    <name evidence="3" type="ORF">OXD698_LOCUS19433</name>
</gene>
<reference evidence="3" key="1">
    <citation type="submission" date="2021-02" db="EMBL/GenBank/DDBJ databases">
        <authorList>
            <person name="Nowell W R."/>
        </authorList>
    </citation>
    <scope>NUCLEOTIDE SEQUENCE</scope>
</reference>
<feature type="transmembrane region" description="Helical" evidence="2">
    <location>
        <begin position="6"/>
        <end position="31"/>
    </location>
</feature>
<evidence type="ECO:0000313" key="4">
    <source>
        <dbReference type="Proteomes" id="UP000663844"/>
    </source>
</evidence>
<dbReference type="Proteomes" id="UP000663844">
    <property type="component" value="Unassembled WGS sequence"/>
</dbReference>
<feature type="region of interest" description="Disordered" evidence="1">
    <location>
        <begin position="56"/>
        <end position="132"/>
    </location>
</feature>
<accession>A0A819CND7</accession>
<organism evidence="3 4">
    <name type="scientific">Adineta steineri</name>
    <dbReference type="NCBI Taxonomy" id="433720"/>
    <lineage>
        <taxon>Eukaryota</taxon>
        <taxon>Metazoa</taxon>
        <taxon>Spiralia</taxon>
        <taxon>Gnathifera</taxon>
        <taxon>Rotifera</taxon>
        <taxon>Eurotatoria</taxon>
        <taxon>Bdelloidea</taxon>
        <taxon>Adinetida</taxon>
        <taxon>Adinetidae</taxon>
        <taxon>Adineta</taxon>
    </lineage>
</organism>
<feature type="compositionally biased region" description="Low complexity" evidence="1">
    <location>
        <begin position="59"/>
        <end position="132"/>
    </location>
</feature>
<proteinExistence type="predicted"/>
<evidence type="ECO:0000256" key="1">
    <source>
        <dbReference type="SAM" id="MobiDB-lite"/>
    </source>
</evidence>
<dbReference type="AlphaFoldDB" id="A0A819CND7"/>
<keyword evidence="2" id="KW-0472">Membrane</keyword>
<name>A0A819CND7_9BILA</name>
<keyword evidence="2" id="KW-0812">Transmembrane</keyword>
<evidence type="ECO:0000256" key="2">
    <source>
        <dbReference type="SAM" id="Phobius"/>
    </source>
</evidence>
<dbReference type="EMBL" id="CAJOAZ010001488">
    <property type="protein sequence ID" value="CAF3820834.1"/>
    <property type="molecule type" value="Genomic_DNA"/>
</dbReference>